<sequence>MADRGEMLRNGFFATGMNLTNQPIGHVKAATAMQPPHCNQSKLTKLYHHHLKYDCYSHNPNKQMILVKTFEYILLLQLPCIKFVENLTEYKYVEDKSPSIPHSVAIAFAVNTLSPVIILMSTPAYLQTWMAFFAPGLHGSLRPTIPSNPILFKLLLGFSIFILLNFSFWNLLMSKCNATKATSGHSLDYHLKLHPFIFINGL</sequence>
<dbReference type="EMBL" id="JAVXUP010000135">
    <property type="protein sequence ID" value="KAK3036902.1"/>
    <property type="molecule type" value="Genomic_DNA"/>
</dbReference>
<dbReference type="Proteomes" id="UP001188597">
    <property type="component" value="Unassembled WGS sequence"/>
</dbReference>
<keyword evidence="1" id="KW-1133">Transmembrane helix</keyword>
<feature type="transmembrane region" description="Helical" evidence="1">
    <location>
        <begin position="104"/>
        <end position="126"/>
    </location>
</feature>
<keyword evidence="3" id="KW-1185">Reference proteome</keyword>
<name>A0AA89BHQ0_9ASTE</name>
<organism evidence="2 3">
    <name type="scientific">Escallonia herrerae</name>
    <dbReference type="NCBI Taxonomy" id="1293975"/>
    <lineage>
        <taxon>Eukaryota</taxon>
        <taxon>Viridiplantae</taxon>
        <taxon>Streptophyta</taxon>
        <taxon>Embryophyta</taxon>
        <taxon>Tracheophyta</taxon>
        <taxon>Spermatophyta</taxon>
        <taxon>Magnoliopsida</taxon>
        <taxon>eudicotyledons</taxon>
        <taxon>Gunneridae</taxon>
        <taxon>Pentapetalae</taxon>
        <taxon>asterids</taxon>
        <taxon>campanulids</taxon>
        <taxon>Escalloniales</taxon>
        <taxon>Escalloniaceae</taxon>
        <taxon>Escallonia</taxon>
    </lineage>
</organism>
<dbReference type="AlphaFoldDB" id="A0AA89BHQ0"/>
<accession>A0AA89BHQ0</accession>
<keyword evidence="1" id="KW-0472">Membrane</keyword>
<feature type="transmembrane region" description="Helical" evidence="1">
    <location>
        <begin position="150"/>
        <end position="172"/>
    </location>
</feature>
<reference evidence="2" key="1">
    <citation type="submission" date="2022-12" db="EMBL/GenBank/DDBJ databases">
        <title>Draft genome assemblies for two species of Escallonia (Escalloniales).</title>
        <authorList>
            <person name="Chanderbali A."/>
            <person name="Dervinis C."/>
            <person name="Anghel I."/>
            <person name="Soltis D."/>
            <person name="Soltis P."/>
            <person name="Zapata F."/>
        </authorList>
    </citation>
    <scope>NUCLEOTIDE SEQUENCE</scope>
    <source>
        <strain evidence="2">UCBG64.0493</strain>
        <tissue evidence="2">Leaf</tissue>
    </source>
</reference>
<evidence type="ECO:0000313" key="3">
    <source>
        <dbReference type="Proteomes" id="UP001188597"/>
    </source>
</evidence>
<evidence type="ECO:0000313" key="2">
    <source>
        <dbReference type="EMBL" id="KAK3036902.1"/>
    </source>
</evidence>
<gene>
    <name evidence="2" type="ORF">RJ639_031520</name>
</gene>
<proteinExistence type="predicted"/>
<keyword evidence="1" id="KW-0812">Transmembrane</keyword>
<protein>
    <submittedName>
        <fullName evidence="2">Uncharacterized protein</fullName>
    </submittedName>
</protein>
<comment type="caution">
    <text evidence="2">The sequence shown here is derived from an EMBL/GenBank/DDBJ whole genome shotgun (WGS) entry which is preliminary data.</text>
</comment>
<evidence type="ECO:0000256" key="1">
    <source>
        <dbReference type="SAM" id="Phobius"/>
    </source>
</evidence>